<evidence type="ECO:0000313" key="2">
    <source>
        <dbReference type="EMBL" id="GBM18983.1"/>
    </source>
</evidence>
<name>A0A4Y2DQ78_ARAVE</name>
<evidence type="ECO:0000313" key="3">
    <source>
        <dbReference type="Proteomes" id="UP000499080"/>
    </source>
</evidence>
<sequence>MSWDNNLKSCCLEKKFPVHRNPNNEGAICLGCEQTYDDDWIQCGLSPGRGGLVLRSRPQHRRVAVSKPDATEDPPCIGPVARQIIRSGQTSSCWCGAEVWRGVPDQVSSSSSDHGLKLRGPSLSSPSVASKRDVNLI</sequence>
<comment type="caution">
    <text evidence="2">The sequence shown here is derived from an EMBL/GenBank/DDBJ whole genome shotgun (WGS) entry which is preliminary data.</text>
</comment>
<dbReference type="Proteomes" id="UP000499080">
    <property type="component" value="Unassembled WGS sequence"/>
</dbReference>
<feature type="region of interest" description="Disordered" evidence="1">
    <location>
        <begin position="109"/>
        <end position="137"/>
    </location>
</feature>
<protein>
    <submittedName>
        <fullName evidence="2">Uncharacterized protein</fullName>
    </submittedName>
</protein>
<accession>A0A4Y2DQ78</accession>
<reference evidence="2 3" key="1">
    <citation type="journal article" date="2019" name="Sci. Rep.">
        <title>Orb-weaving spider Araneus ventricosus genome elucidates the spidroin gene catalogue.</title>
        <authorList>
            <person name="Kono N."/>
            <person name="Nakamura H."/>
            <person name="Ohtoshi R."/>
            <person name="Moran D.A.P."/>
            <person name="Shinohara A."/>
            <person name="Yoshida Y."/>
            <person name="Fujiwara M."/>
            <person name="Mori M."/>
            <person name="Tomita M."/>
            <person name="Arakawa K."/>
        </authorList>
    </citation>
    <scope>NUCLEOTIDE SEQUENCE [LARGE SCALE GENOMIC DNA]</scope>
</reference>
<evidence type="ECO:0000256" key="1">
    <source>
        <dbReference type="SAM" id="MobiDB-lite"/>
    </source>
</evidence>
<proteinExistence type="predicted"/>
<dbReference type="EMBL" id="BGPR01000414">
    <property type="protein sequence ID" value="GBM18983.1"/>
    <property type="molecule type" value="Genomic_DNA"/>
</dbReference>
<gene>
    <name evidence="2" type="ORF">AVEN_1598_1</name>
</gene>
<organism evidence="2 3">
    <name type="scientific">Araneus ventricosus</name>
    <name type="common">Orbweaver spider</name>
    <name type="synonym">Epeira ventricosa</name>
    <dbReference type="NCBI Taxonomy" id="182803"/>
    <lineage>
        <taxon>Eukaryota</taxon>
        <taxon>Metazoa</taxon>
        <taxon>Ecdysozoa</taxon>
        <taxon>Arthropoda</taxon>
        <taxon>Chelicerata</taxon>
        <taxon>Arachnida</taxon>
        <taxon>Araneae</taxon>
        <taxon>Araneomorphae</taxon>
        <taxon>Entelegynae</taxon>
        <taxon>Araneoidea</taxon>
        <taxon>Araneidae</taxon>
        <taxon>Araneus</taxon>
    </lineage>
</organism>
<keyword evidence="3" id="KW-1185">Reference proteome</keyword>
<dbReference type="AlphaFoldDB" id="A0A4Y2DQ78"/>